<evidence type="ECO:0000259" key="4">
    <source>
        <dbReference type="PROSITE" id="PS50932"/>
    </source>
</evidence>
<sequence length="385" mass="39647">MAAGKTMMAEPGKATLQDVARLAGVSPATVSRVLNDPAKVAEGTTARVRHAILETQFVPNAVAVSLAHRRAREGGRAAPVPPGAGKVLPAGASGIVVAENSKTLPIQRAAKPPGVIAVITPALAEEAVAGVVEELAAHAMAALVIPAEREDAGLRRAVDAAMAYSPAGLVLAGLHGDAPVRRRLARAGLPVVEIGDLPGEPIDMAVGCSHRAAGQALARLLAGRGYRSPLLILERTGPSLAWLEGFRADFGARASGPLPHHVVPAGNAYAHGREIVADMLDLADGEQGRADVVACSSDGLALGALTEATSRGLRVPRELAVVGFGDADFAAHTHPRLSTIRLDARAMGQRAARLLLHRLEGGRPRQGPTPRPVDLGFSIVSRDSA</sequence>
<dbReference type="SMART" id="SM00354">
    <property type="entry name" value="HTH_LACI"/>
    <property type="match status" value="1"/>
</dbReference>
<evidence type="ECO:0000313" key="6">
    <source>
        <dbReference type="Proteomes" id="UP000315751"/>
    </source>
</evidence>
<dbReference type="InterPro" id="IPR010982">
    <property type="entry name" value="Lambda_DNA-bd_dom_sf"/>
</dbReference>
<gene>
    <name evidence="5" type="ORF">FBZ90_11047</name>
</gene>
<protein>
    <submittedName>
        <fullName evidence="5">LacI family transcriptional regulator</fullName>
    </submittedName>
</protein>
<dbReference type="Pfam" id="PF13377">
    <property type="entry name" value="Peripla_BP_3"/>
    <property type="match status" value="1"/>
</dbReference>
<dbReference type="Gene3D" id="1.10.260.40">
    <property type="entry name" value="lambda repressor-like DNA-binding domains"/>
    <property type="match status" value="1"/>
</dbReference>
<proteinExistence type="predicted"/>
<dbReference type="CDD" id="cd01392">
    <property type="entry name" value="HTH_LacI"/>
    <property type="match status" value="1"/>
</dbReference>
<dbReference type="CDD" id="cd01575">
    <property type="entry name" value="PBP1_GntR"/>
    <property type="match status" value="1"/>
</dbReference>
<dbReference type="Pfam" id="PF00356">
    <property type="entry name" value="LacI"/>
    <property type="match status" value="1"/>
</dbReference>
<reference evidence="5 6" key="1">
    <citation type="submission" date="2019-06" db="EMBL/GenBank/DDBJ databases">
        <title>Genomic Encyclopedia of Type Strains, Phase IV (KMG-V): Genome sequencing to study the core and pangenomes of soil and plant-associated prokaryotes.</title>
        <authorList>
            <person name="Whitman W."/>
        </authorList>
    </citation>
    <scope>NUCLEOTIDE SEQUENCE [LARGE SCALE GENOMIC DNA]</scope>
    <source>
        <strain evidence="5 6">BR 11622</strain>
    </source>
</reference>
<dbReference type="InterPro" id="IPR000843">
    <property type="entry name" value="HTH_LacI"/>
</dbReference>
<dbReference type="PROSITE" id="PS50932">
    <property type="entry name" value="HTH_LACI_2"/>
    <property type="match status" value="1"/>
</dbReference>
<dbReference type="InterPro" id="IPR028082">
    <property type="entry name" value="Peripla_BP_I"/>
</dbReference>
<dbReference type="RefSeq" id="WP_145733967.1">
    <property type="nucleotide sequence ID" value="NZ_VITR01000010.1"/>
</dbReference>
<evidence type="ECO:0000313" key="5">
    <source>
        <dbReference type="EMBL" id="TWB39583.1"/>
    </source>
</evidence>
<keyword evidence="2" id="KW-0238">DNA-binding</keyword>
<dbReference type="PROSITE" id="PS00356">
    <property type="entry name" value="HTH_LACI_1"/>
    <property type="match status" value="1"/>
</dbReference>
<organism evidence="5 6">
    <name type="scientific">Nitrospirillum amazonense</name>
    <dbReference type="NCBI Taxonomy" id="28077"/>
    <lineage>
        <taxon>Bacteria</taxon>
        <taxon>Pseudomonadati</taxon>
        <taxon>Pseudomonadota</taxon>
        <taxon>Alphaproteobacteria</taxon>
        <taxon>Rhodospirillales</taxon>
        <taxon>Azospirillaceae</taxon>
        <taxon>Nitrospirillum</taxon>
    </lineage>
</organism>
<comment type="caution">
    <text evidence="5">The sequence shown here is derived from an EMBL/GenBank/DDBJ whole genome shotgun (WGS) entry which is preliminary data.</text>
</comment>
<dbReference type="InterPro" id="IPR046335">
    <property type="entry name" value="LacI/GalR-like_sensor"/>
</dbReference>
<dbReference type="AlphaFoldDB" id="A0A560GZW3"/>
<keyword evidence="3" id="KW-0804">Transcription</keyword>
<dbReference type="SUPFAM" id="SSF47413">
    <property type="entry name" value="lambda repressor-like DNA-binding domains"/>
    <property type="match status" value="1"/>
</dbReference>
<feature type="domain" description="HTH lacI-type" evidence="4">
    <location>
        <begin position="14"/>
        <end position="68"/>
    </location>
</feature>
<dbReference type="GO" id="GO:0003700">
    <property type="term" value="F:DNA-binding transcription factor activity"/>
    <property type="evidence" value="ECO:0007669"/>
    <property type="project" value="TreeGrafter"/>
</dbReference>
<evidence type="ECO:0000256" key="3">
    <source>
        <dbReference type="ARBA" id="ARBA00023163"/>
    </source>
</evidence>
<dbReference type="OrthoDB" id="7170131at2"/>
<dbReference type="Proteomes" id="UP000315751">
    <property type="component" value="Unassembled WGS sequence"/>
</dbReference>
<evidence type="ECO:0000256" key="1">
    <source>
        <dbReference type="ARBA" id="ARBA00023015"/>
    </source>
</evidence>
<dbReference type="EMBL" id="VITR01000010">
    <property type="protein sequence ID" value="TWB39583.1"/>
    <property type="molecule type" value="Genomic_DNA"/>
</dbReference>
<dbReference type="SUPFAM" id="SSF53822">
    <property type="entry name" value="Periplasmic binding protein-like I"/>
    <property type="match status" value="1"/>
</dbReference>
<accession>A0A560GZW3</accession>
<dbReference type="PANTHER" id="PTHR30146">
    <property type="entry name" value="LACI-RELATED TRANSCRIPTIONAL REPRESSOR"/>
    <property type="match status" value="1"/>
</dbReference>
<keyword evidence="1" id="KW-0805">Transcription regulation</keyword>
<dbReference type="GO" id="GO:0000976">
    <property type="term" value="F:transcription cis-regulatory region binding"/>
    <property type="evidence" value="ECO:0007669"/>
    <property type="project" value="TreeGrafter"/>
</dbReference>
<keyword evidence="6" id="KW-1185">Reference proteome</keyword>
<name>A0A560GZW3_9PROT</name>
<dbReference type="PRINTS" id="PR00036">
    <property type="entry name" value="HTHLACI"/>
</dbReference>
<dbReference type="PANTHER" id="PTHR30146:SF33">
    <property type="entry name" value="TRANSCRIPTIONAL REGULATOR"/>
    <property type="match status" value="1"/>
</dbReference>
<evidence type="ECO:0000256" key="2">
    <source>
        <dbReference type="ARBA" id="ARBA00023125"/>
    </source>
</evidence>
<dbReference type="Gene3D" id="3.40.50.2300">
    <property type="match status" value="2"/>
</dbReference>